<dbReference type="GO" id="GO:0000723">
    <property type="term" value="P:telomere maintenance"/>
    <property type="evidence" value="ECO:0007669"/>
    <property type="project" value="TreeGrafter"/>
</dbReference>
<evidence type="ECO:0000256" key="1">
    <source>
        <dbReference type="ARBA" id="ARBA00001936"/>
    </source>
</evidence>
<dbReference type="InterPro" id="IPR004843">
    <property type="entry name" value="Calcineurin-like_PHP"/>
</dbReference>
<evidence type="ECO:0000256" key="16">
    <source>
        <dbReference type="PIRNR" id="PIRNR000882"/>
    </source>
</evidence>
<keyword evidence="7" id="KW-0479">Metal-binding</keyword>
<evidence type="ECO:0000313" key="21">
    <source>
        <dbReference type="EMBL" id="KAE8267403.1"/>
    </source>
</evidence>
<comment type="subcellular location">
    <subcellularLocation>
        <location evidence="3">Chromosome</location>
    </subcellularLocation>
    <subcellularLocation>
        <location evidence="2 16">Nucleus</location>
    </subcellularLocation>
</comment>
<name>A0A8X7T434_9BASI</name>
<keyword evidence="11 16" id="KW-0269">Exonuclease</keyword>
<comment type="similarity">
    <text evidence="4 16 18">Belongs to the MRE11/RAD32 family.</text>
</comment>
<evidence type="ECO:0000256" key="5">
    <source>
        <dbReference type="ARBA" id="ARBA00022454"/>
    </source>
</evidence>
<sequence>MSVSPPPDAGDGVDPNLFFEAENDPDCIRFLLASDNHIGHMEKDPVRGPDAINTFKEILDIAVKNEVDFILLGGDLFHDNKPSRLTLHQTIALLREYTMSDRPISVELRSDAGRGYKEGYTFPAVNYADENINVGIPVFSIHGNHDDPQGSGAAGSLSALDLLSAAGLITYFGRTDLPDDDTNAAAPADRRAAADEVDPGIRLKPILLQKGGTKLALYGLGNIRDERLNFELRANRVRLQRPAEDTEDWFNLLVLHQNRAKHNLKAAVPEGLFDDSTNLVVWGHEHECRMVPEEVTGKPYRICQPGSSVATSLSPGETVEKSVAIVMVKGQDYRVNPIKLKTVRPFIMTEIDLEAELGELNIKADDKDRITKVLRDKVNKLVAEAVRSWDAEHADENPKPERMLPLVRLRVIYTNQVVGNPVRFGQDFAGKVANPKEVLQFHKKKESRRDRSAADEANLDLNDMDIVAAERLERVQIGSLMKQFLLKQNMEILNPKEVQDATLKYAEKDNKDALTDALHTYLAHVRAGLNEVTTEEELYDKLEGIRQNNNMQNEEDEDDEEAGDGDGTVAESSAARLPAKGKAPARGIRAASDDSMLHDMDVDDDEEDAAPAQSSRKGKAKASTRSPPKKTARAAAARSNQQDEDDEDDDVVEAQPPPTSRASALSQLGGKKAAATRTPAKKAAAAGPKKQTGMRQSQLDFGVAASSSGSRGRTAAKKAQAKISNAVHDDDEDEEEDEIENDDDNDNDDGQSYEPQRGKKNTAVIEIGSSDDDDGDAPTPPPKKRARPTVGRKR</sequence>
<evidence type="ECO:0000256" key="6">
    <source>
        <dbReference type="ARBA" id="ARBA00022722"/>
    </source>
</evidence>
<dbReference type="GO" id="GO:0000724">
    <property type="term" value="P:double-strand break repair via homologous recombination"/>
    <property type="evidence" value="ECO:0007669"/>
    <property type="project" value="TreeGrafter"/>
</dbReference>
<keyword evidence="9 16" id="KW-0227">DNA damage</keyword>
<dbReference type="InterPro" id="IPR003701">
    <property type="entry name" value="Mre11"/>
</dbReference>
<evidence type="ECO:0000256" key="8">
    <source>
        <dbReference type="ARBA" id="ARBA00022759"/>
    </source>
</evidence>
<dbReference type="InterPro" id="IPR038487">
    <property type="entry name" value="Mre11_capping_dom"/>
</dbReference>
<protein>
    <recommendedName>
        <fullName evidence="16">Double-strand break repair protein</fullName>
    </recommendedName>
</protein>
<comment type="cofactor">
    <cofactor evidence="1 16">
        <name>Mn(2+)</name>
        <dbReference type="ChEBI" id="CHEBI:29035"/>
    </cofactor>
</comment>
<evidence type="ECO:0000256" key="15">
    <source>
        <dbReference type="ARBA" id="ARBA00023254"/>
    </source>
</evidence>
<comment type="function">
    <text evidence="16">Core component of the MRN complex, which plays a central role in double-strand break (DSB) repair, DNA recombination, maintenance of telomere integrity and meiosis. The MRN complex is involved in the repair of DNA double-strand breaks (DSBs) via homologous recombination (HR), an error-free mechanism which primarily occurs during S and G2 phases. The complex (1) mediates the end resection of damaged DNA, which generates proper single-stranded DNA, a key initial steps in HR, and is (2) required for the recruitment of other repair factors and efficient activation of ATM and ATR upon DNA damage. Within the MRN complex, MRE11 possesses both single-strand endonuclease activity and double-strand-specific 3'-5' exonuclease activity. MRE11 first endonucleolytically cleaves the 5' strand at DNA DSB ends to prevent non-homologous end joining (NHEJ) and licence HR. It then generates a single-stranded DNA gap via 3' to 5' exonucleolytic degradation, which is required for single-strand invasion and recombination.</text>
</comment>
<dbReference type="FunFam" id="3.60.21.10:FF:000011">
    <property type="entry name" value="Double-strand break repair protein"/>
    <property type="match status" value="1"/>
</dbReference>
<feature type="compositionally biased region" description="Basic residues" evidence="19">
    <location>
        <begin position="782"/>
        <end position="794"/>
    </location>
</feature>
<dbReference type="PANTHER" id="PTHR10139">
    <property type="entry name" value="DOUBLE-STRAND BREAK REPAIR PROTEIN MRE11"/>
    <property type="match status" value="1"/>
</dbReference>
<comment type="caution">
    <text evidence="21">The sequence shown here is derived from an EMBL/GenBank/DDBJ whole genome shotgun (WGS) entry which is preliminary data.</text>
</comment>
<evidence type="ECO:0000256" key="7">
    <source>
        <dbReference type="ARBA" id="ARBA00022723"/>
    </source>
</evidence>
<dbReference type="Pfam" id="PF04152">
    <property type="entry name" value="Mre11_DNA_bind"/>
    <property type="match status" value="1"/>
</dbReference>
<evidence type="ECO:0000256" key="3">
    <source>
        <dbReference type="ARBA" id="ARBA00004286"/>
    </source>
</evidence>
<evidence type="ECO:0000256" key="13">
    <source>
        <dbReference type="ARBA" id="ARBA00023211"/>
    </source>
</evidence>
<keyword evidence="8 16" id="KW-0255">Endonuclease</keyword>
<dbReference type="GO" id="GO:0006303">
    <property type="term" value="P:double-strand break repair via nonhomologous end joining"/>
    <property type="evidence" value="ECO:0007669"/>
    <property type="project" value="TreeGrafter"/>
</dbReference>
<evidence type="ECO:0000256" key="9">
    <source>
        <dbReference type="ARBA" id="ARBA00022763"/>
    </source>
</evidence>
<feature type="compositionally biased region" description="Acidic residues" evidence="19">
    <location>
        <begin position="642"/>
        <end position="652"/>
    </location>
</feature>
<organism evidence="21 22">
    <name type="scientific">Tilletia walkeri</name>
    <dbReference type="NCBI Taxonomy" id="117179"/>
    <lineage>
        <taxon>Eukaryota</taxon>
        <taxon>Fungi</taxon>
        <taxon>Dikarya</taxon>
        <taxon>Basidiomycota</taxon>
        <taxon>Ustilaginomycotina</taxon>
        <taxon>Exobasidiomycetes</taxon>
        <taxon>Tilletiales</taxon>
        <taxon>Tilletiaceae</taxon>
        <taxon>Tilletia</taxon>
    </lineage>
</organism>
<evidence type="ECO:0000256" key="12">
    <source>
        <dbReference type="ARBA" id="ARBA00023204"/>
    </source>
</evidence>
<keyword evidence="15 16" id="KW-0469">Meiosis</keyword>
<dbReference type="SUPFAM" id="SSF56300">
    <property type="entry name" value="Metallo-dependent phosphatases"/>
    <property type="match status" value="1"/>
</dbReference>
<dbReference type="SMART" id="SM01347">
    <property type="entry name" value="Mre11_DNA_bind"/>
    <property type="match status" value="1"/>
</dbReference>
<dbReference type="GO" id="GO:0042138">
    <property type="term" value="P:meiotic DNA double-strand break formation"/>
    <property type="evidence" value="ECO:0007669"/>
    <property type="project" value="TreeGrafter"/>
</dbReference>
<keyword evidence="10 16" id="KW-0378">Hydrolase</keyword>
<keyword evidence="12 16" id="KW-0234">DNA repair</keyword>
<dbReference type="EMBL" id="LWDG02000230">
    <property type="protein sequence ID" value="KAE8267403.1"/>
    <property type="molecule type" value="Genomic_DNA"/>
</dbReference>
<dbReference type="Proteomes" id="UP000078113">
    <property type="component" value="Unassembled WGS sequence"/>
</dbReference>
<dbReference type="GO" id="GO:0097552">
    <property type="term" value="P:mitochondrial double-strand break repair via homologous recombination"/>
    <property type="evidence" value="ECO:0007669"/>
    <property type="project" value="TreeGrafter"/>
</dbReference>
<reference evidence="21" key="1">
    <citation type="submission" date="2016-04" db="EMBL/GenBank/DDBJ databases">
        <authorList>
            <person name="Nguyen H.D."/>
            <person name="Samba Siva P."/>
            <person name="Cullis J."/>
            <person name="Levesque C.A."/>
            <person name="Hambleton S."/>
        </authorList>
    </citation>
    <scope>NUCLEOTIDE SEQUENCE</scope>
    <source>
        <strain evidence="21">DAOMC 236422</strain>
    </source>
</reference>
<keyword evidence="22" id="KW-1185">Reference proteome</keyword>
<feature type="active site" description="Proton donor" evidence="17">
    <location>
        <position position="145"/>
    </location>
</feature>
<keyword evidence="14 16" id="KW-0539">Nucleus</keyword>
<dbReference type="NCBIfam" id="TIGR00583">
    <property type="entry name" value="mre11"/>
    <property type="match status" value="1"/>
</dbReference>
<dbReference type="PIRSF" id="PIRSF000882">
    <property type="entry name" value="DSB_repair_MRE11"/>
    <property type="match status" value="1"/>
</dbReference>
<dbReference type="InterPro" id="IPR041796">
    <property type="entry name" value="Mre11_N"/>
</dbReference>
<dbReference type="InterPro" id="IPR029052">
    <property type="entry name" value="Metallo-depent_PP-like"/>
</dbReference>
<evidence type="ECO:0000256" key="4">
    <source>
        <dbReference type="ARBA" id="ARBA00009028"/>
    </source>
</evidence>
<dbReference type="CDD" id="cd00840">
    <property type="entry name" value="MPP_Mre11_N"/>
    <property type="match status" value="1"/>
</dbReference>
<dbReference type="Gene3D" id="3.60.21.10">
    <property type="match status" value="1"/>
</dbReference>
<accession>A0A8X7T434</accession>
<dbReference type="GO" id="GO:0031573">
    <property type="term" value="P:mitotic intra-S DNA damage checkpoint signaling"/>
    <property type="evidence" value="ECO:0007669"/>
    <property type="project" value="TreeGrafter"/>
</dbReference>
<keyword evidence="5" id="KW-0158">Chromosome</keyword>
<evidence type="ECO:0000256" key="17">
    <source>
        <dbReference type="PIRSR" id="PIRSR000882-1"/>
    </source>
</evidence>
<feature type="compositionally biased region" description="Acidic residues" evidence="19">
    <location>
        <begin position="553"/>
        <end position="564"/>
    </location>
</feature>
<feature type="compositionally biased region" description="Acidic residues" evidence="19">
    <location>
        <begin position="729"/>
        <end position="751"/>
    </location>
</feature>
<feature type="compositionally biased region" description="Basic residues" evidence="19">
    <location>
        <begin position="616"/>
        <end position="632"/>
    </location>
</feature>
<keyword evidence="13 16" id="KW-0464">Manganese</keyword>
<feature type="domain" description="Mre11 DNA-binding" evidence="20">
    <location>
        <begin position="333"/>
        <end position="505"/>
    </location>
</feature>
<dbReference type="InterPro" id="IPR007281">
    <property type="entry name" value="Mre11_DNA-bd"/>
</dbReference>
<proteinExistence type="inferred from homology"/>
<evidence type="ECO:0000256" key="2">
    <source>
        <dbReference type="ARBA" id="ARBA00004123"/>
    </source>
</evidence>
<feature type="compositionally biased region" description="Low complexity" evidence="19">
    <location>
        <begin position="670"/>
        <end position="690"/>
    </location>
</feature>
<dbReference type="GO" id="GO:0030870">
    <property type="term" value="C:Mre11 complex"/>
    <property type="evidence" value="ECO:0007669"/>
    <property type="project" value="UniProtKB-UniRule"/>
</dbReference>
<evidence type="ECO:0000256" key="10">
    <source>
        <dbReference type="ARBA" id="ARBA00022801"/>
    </source>
</evidence>
<dbReference type="Gene3D" id="3.30.110.110">
    <property type="entry name" value="Mre11, capping domain"/>
    <property type="match status" value="1"/>
</dbReference>
<feature type="region of interest" description="Disordered" evidence="19">
    <location>
        <begin position="544"/>
        <end position="794"/>
    </location>
</feature>
<dbReference type="Pfam" id="PF00149">
    <property type="entry name" value="Metallophos"/>
    <property type="match status" value="1"/>
</dbReference>
<keyword evidence="6 16" id="KW-0540">Nuclease</keyword>
<reference evidence="21" key="2">
    <citation type="journal article" date="2019" name="IMA Fungus">
        <title>Genome sequencing and comparison of five Tilletia species to identify candidate genes for the detection of regulated species infecting wheat.</title>
        <authorList>
            <person name="Nguyen H.D.T."/>
            <person name="Sultana T."/>
            <person name="Kesanakurti P."/>
            <person name="Hambleton S."/>
        </authorList>
    </citation>
    <scope>NUCLEOTIDE SEQUENCE</scope>
    <source>
        <strain evidence="21">DAOMC 236422</strain>
    </source>
</reference>
<dbReference type="GO" id="GO:0008296">
    <property type="term" value="F:3'-5'-DNA exonuclease activity"/>
    <property type="evidence" value="ECO:0007669"/>
    <property type="project" value="InterPro"/>
</dbReference>
<dbReference type="GO" id="GO:0030145">
    <property type="term" value="F:manganese ion binding"/>
    <property type="evidence" value="ECO:0007669"/>
    <property type="project" value="UniProtKB-UniRule"/>
</dbReference>
<dbReference type="GO" id="GO:0007095">
    <property type="term" value="P:mitotic G2 DNA damage checkpoint signaling"/>
    <property type="evidence" value="ECO:0007669"/>
    <property type="project" value="TreeGrafter"/>
</dbReference>
<gene>
    <name evidence="21" type="ORF">A4X09_0g4945</name>
</gene>
<feature type="compositionally biased region" description="Low complexity" evidence="19">
    <location>
        <begin position="704"/>
        <end position="713"/>
    </location>
</feature>
<dbReference type="GO" id="GO:0035861">
    <property type="term" value="C:site of double-strand break"/>
    <property type="evidence" value="ECO:0007669"/>
    <property type="project" value="TreeGrafter"/>
</dbReference>
<dbReference type="PANTHER" id="PTHR10139:SF1">
    <property type="entry name" value="DOUBLE-STRAND BREAK REPAIR PROTEIN MRE11"/>
    <property type="match status" value="1"/>
</dbReference>
<evidence type="ECO:0000256" key="11">
    <source>
        <dbReference type="ARBA" id="ARBA00022839"/>
    </source>
</evidence>
<evidence type="ECO:0000256" key="14">
    <source>
        <dbReference type="ARBA" id="ARBA00023242"/>
    </source>
</evidence>
<feature type="compositionally biased region" description="Basic and acidic residues" evidence="19">
    <location>
        <begin position="591"/>
        <end position="600"/>
    </location>
</feature>
<dbReference type="GO" id="GO:0000014">
    <property type="term" value="F:single-stranded DNA endodeoxyribonuclease activity"/>
    <property type="evidence" value="ECO:0007669"/>
    <property type="project" value="TreeGrafter"/>
</dbReference>
<dbReference type="AlphaFoldDB" id="A0A8X7T434"/>
<evidence type="ECO:0000256" key="19">
    <source>
        <dbReference type="SAM" id="MobiDB-lite"/>
    </source>
</evidence>
<evidence type="ECO:0000259" key="20">
    <source>
        <dbReference type="SMART" id="SM01347"/>
    </source>
</evidence>
<evidence type="ECO:0000256" key="18">
    <source>
        <dbReference type="RuleBase" id="RU003447"/>
    </source>
</evidence>
<evidence type="ECO:0000313" key="22">
    <source>
        <dbReference type="Proteomes" id="UP000078113"/>
    </source>
</evidence>